<proteinExistence type="predicted"/>
<gene>
    <name evidence="1" type="ORF">RhiirA4_450288</name>
</gene>
<dbReference type="Proteomes" id="UP000234323">
    <property type="component" value="Unassembled WGS sequence"/>
</dbReference>
<organism evidence="1 2">
    <name type="scientific">Rhizophagus irregularis</name>
    <dbReference type="NCBI Taxonomy" id="588596"/>
    <lineage>
        <taxon>Eukaryota</taxon>
        <taxon>Fungi</taxon>
        <taxon>Fungi incertae sedis</taxon>
        <taxon>Mucoromycota</taxon>
        <taxon>Glomeromycotina</taxon>
        <taxon>Glomeromycetes</taxon>
        <taxon>Glomerales</taxon>
        <taxon>Glomeraceae</taxon>
        <taxon>Rhizophagus</taxon>
    </lineage>
</organism>
<reference evidence="1 2" key="1">
    <citation type="submission" date="2015-10" db="EMBL/GenBank/DDBJ databases">
        <title>Genome analyses suggest a sexual origin of heterokaryosis in a supposedly ancient asexual fungus.</title>
        <authorList>
            <person name="Ropars J."/>
            <person name="Sedzielewska K."/>
            <person name="Noel J."/>
            <person name="Charron P."/>
            <person name="Farinelli L."/>
            <person name="Marton T."/>
            <person name="Kruger M."/>
            <person name="Pelin A."/>
            <person name="Brachmann A."/>
            <person name="Corradi N."/>
        </authorList>
    </citation>
    <scope>NUCLEOTIDE SEQUENCE [LARGE SCALE GENOMIC DNA]</scope>
    <source>
        <strain evidence="1 2">A4</strain>
    </source>
</reference>
<sequence length="106" mass="12484">MATIQDITKTLASHLAALPNYVGTESPDKYYNKLRDINKLARPLAAEISIRFLRIVHLMEMLRLRILVIRMIKENQIYSNLSKQNLENEYQRYIVVERDFAYRAPS</sequence>
<accession>A0A2I1FSW9</accession>
<keyword evidence="2" id="KW-1185">Reference proteome</keyword>
<name>A0A2I1FSW9_9GLOM</name>
<dbReference type="EMBL" id="LLXI01000003">
    <property type="protein sequence ID" value="PKY37433.1"/>
    <property type="molecule type" value="Genomic_DNA"/>
</dbReference>
<comment type="caution">
    <text evidence="1">The sequence shown here is derived from an EMBL/GenBank/DDBJ whole genome shotgun (WGS) entry which is preliminary data.</text>
</comment>
<evidence type="ECO:0000313" key="2">
    <source>
        <dbReference type="Proteomes" id="UP000234323"/>
    </source>
</evidence>
<evidence type="ECO:0000313" key="1">
    <source>
        <dbReference type="EMBL" id="PKY37433.1"/>
    </source>
</evidence>
<dbReference type="AlphaFoldDB" id="A0A2I1FSW9"/>
<protein>
    <submittedName>
        <fullName evidence="1">Uncharacterized protein</fullName>
    </submittedName>
</protein>